<dbReference type="InterPro" id="IPR001810">
    <property type="entry name" value="F-box_dom"/>
</dbReference>
<organism evidence="2 3">
    <name type="scientific">Favolaschia claudopus</name>
    <dbReference type="NCBI Taxonomy" id="2862362"/>
    <lineage>
        <taxon>Eukaryota</taxon>
        <taxon>Fungi</taxon>
        <taxon>Dikarya</taxon>
        <taxon>Basidiomycota</taxon>
        <taxon>Agaricomycotina</taxon>
        <taxon>Agaricomycetes</taxon>
        <taxon>Agaricomycetidae</taxon>
        <taxon>Agaricales</taxon>
        <taxon>Marasmiineae</taxon>
        <taxon>Mycenaceae</taxon>
        <taxon>Favolaschia</taxon>
    </lineage>
</organism>
<gene>
    <name evidence="2" type="ORF">R3P38DRAFT_3575206</name>
</gene>
<name>A0AAW0AKW5_9AGAR</name>
<evidence type="ECO:0000313" key="3">
    <source>
        <dbReference type="Proteomes" id="UP001362999"/>
    </source>
</evidence>
<comment type="caution">
    <text evidence="2">The sequence shown here is derived from an EMBL/GenBank/DDBJ whole genome shotgun (WGS) entry which is preliminary data.</text>
</comment>
<dbReference type="EMBL" id="JAWWNJ010000058">
    <property type="protein sequence ID" value="KAK7013814.1"/>
    <property type="molecule type" value="Genomic_DNA"/>
</dbReference>
<accession>A0AAW0AKW5</accession>
<evidence type="ECO:0000259" key="1">
    <source>
        <dbReference type="Pfam" id="PF12937"/>
    </source>
</evidence>
<dbReference type="Gene3D" id="3.80.10.10">
    <property type="entry name" value="Ribonuclease Inhibitor"/>
    <property type="match status" value="1"/>
</dbReference>
<dbReference type="Pfam" id="PF12937">
    <property type="entry name" value="F-box-like"/>
    <property type="match status" value="1"/>
</dbReference>
<evidence type="ECO:0000313" key="2">
    <source>
        <dbReference type="EMBL" id="KAK7013814.1"/>
    </source>
</evidence>
<dbReference type="AlphaFoldDB" id="A0AAW0AKW5"/>
<feature type="domain" description="F-box" evidence="1">
    <location>
        <begin position="88"/>
        <end position="151"/>
    </location>
</feature>
<dbReference type="InterPro" id="IPR032675">
    <property type="entry name" value="LRR_dom_sf"/>
</dbReference>
<reference evidence="2 3" key="1">
    <citation type="journal article" date="2024" name="J Genomics">
        <title>Draft genome sequencing and assembly of Favolaschia claudopus CIRM-BRFM 2984 isolated from oak limbs.</title>
        <authorList>
            <person name="Navarro D."/>
            <person name="Drula E."/>
            <person name="Chaduli D."/>
            <person name="Cazenave R."/>
            <person name="Ahrendt S."/>
            <person name="Wang J."/>
            <person name="Lipzen A."/>
            <person name="Daum C."/>
            <person name="Barry K."/>
            <person name="Grigoriev I.V."/>
            <person name="Favel A."/>
            <person name="Rosso M.N."/>
            <person name="Martin F."/>
        </authorList>
    </citation>
    <scope>NUCLEOTIDE SEQUENCE [LARGE SCALE GENOMIC DNA]</scope>
    <source>
        <strain evidence="2 3">CIRM-BRFM 2984</strain>
    </source>
</reference>
<keyword evidence="3" id="KW-1185">Reference proteome</keyword>
<dbReference type="Proteomes" id="UP001362999">
    <property type="component" value="Unassembled WGS sequence"/>
</dbReference>
<protein>
    <recommendedName>
        <fullName evidence="1">F-box domain-containing protein</fullName>
    </recommendedName>
</protein>
<dbReference type="Gene3D" id="1.20.1280.50">
    <property type="match status" value="1"/>
</dbReference>
<proteinExistence type="predicted"/>
<sequence length="525" mass="59255">MSSFTSAHLPTAAQVADVRDLSRFGGSDTHTIALQAVVAAVALDLERYDAEIQMLPNQREINRLILERTTLSSYLGFCRSALSPVHKVPNELLVSIFAWCFPSQLYNISGKRTPEEEVDCVSHRHLRDLSRVCYRWYHIAMETPQLWSTIVVDARLWDRCHISVAALLLLLEASLRRGREQPLHLEVYAVAQHHYAIFELLSQYARRWKTAIIWGKDVDDGLRACAGNLGQLEKLSLAGKWRDVETFQTAPRLRELTYRGAVDKLPKMPWKQIQRCAYIDHFADVSLSSRLSFFRVLPNLADAKFALDLKDSSIDEPLDITITSDVRHIQFDLATTTSSSATACRFLDSLTFPSLKSFSLYPPRFRNPPVWSSPHFLRLAARSAFEKHLVRLVIHAIVTDIELLRCLEVLPKLRFLSVTDCTSSSGASATVITDTLLQKLTYVSGTASIIVPQLESLTLKTVLDFADSSYVDLIDSRAGNDDQDMFTANLWWVEGRKREVSVEALDKIVQLTTEGGLLFNSGERN</sequence>